<name>A0A5B7DW68_PORTR</name>
<protein>
    <submittedName>
        <fullName evidence="1">Uncharacterized protein</fullName>
    </submittedName>
</protein>
<evidence type="ECO:0000313" key="2">
    <source>
        <dbReference type="Proteomes" id="UP000324222"/>
    </source>
</evidence>
<dbReference type="AlphaFoldDB" id="A0A5B7DW68"/>
<organism evidence="1 2">
    <name type="scientific">Portunus trituberculatus</name>
    <name type="common">Swimming crab</name>
    <name type="synonym">Neptunus trituberculatus</name>
    <dbReference type="NCBI Taxonomy" id="210409"/>
    <lineage>
        <taxon>Eukaryota</taxon>
        <taxon>Metazoa</taxon>
        <taxon>Ecdysozoa</taxon>
        <taxon>Arthropoda</taxon>
        <taxon>Crustacea</taxon>
        <taxon>Multicrustacea</taxon>
        <taxon>Malacostraca</taxon>
        <taxon>Eumalacostraca</taxon>
        <taxon>Eucarida</taxon>
        <taxon>Decapoda</taxon>
        <taxon>Pleocyemata</taxon>
        <taxon>Brachyura</taxon>
        <taxon>Eubrachyura</taxon>
        <taxon>Portunoidea</taxon>
        <taxon>Portunidae</taxon>
        <taxon>Portuninae</taxon>
        <taxon>Portunus</taxon>
    </lineage>
</organism>
<reference evidence="1 2" key="1">
    <citation type="submission" date="2019-05" db="EMBL/GenBank/DDBJ databases">
        <title>Another draft genome of Portunus trituberculatus and its Hox gene families provides insights of decapod evolution.</title>
        <authorList>
            <person name="Jeong J.-H."/>
            <person name="Song I."/>
            <person name="Kim S."/>
            <person name="Choi T."/>
            <person name="Kim D."/>
            <person name="Ryu S."/>
            <person name="Kim W."/>
        </authorList>
    </citation>
    <scope>NUCLEOTIDE SEQUENCE [LARGE SCALE GENOMIC DNA]</scope>
    <source>
        <tissue evidence="1">Muscle</tissue>
    </source>
</reference>
<gene>
    <name evidence="1" type="ORF">E2C01_018454</name>
</gene>
<accession>A0A5B7DW68</accession>
<sequence>MHLGLGGAVALGILPGGHSPAVSVINIYSQAGQGVNSSTALTSNTKPKTPIHGLQRLLPLKPQLLSLPQQKPHL</sequence>
<dbReference type="Proteomes" id="UP000324222">
    <property type="component" value="Unassembled WGS sequence"/>
</dbReference>
<keyword evidence="2" id="KW-1185">Reference proteome</keyword>
<comment type="caution">
    <text evidence="1">The sequence shown here is derived from an EMBL/GenBank/DDBJ whole genome shotgun (WGS) entry which is preliminary data.</text>
</comment>
<proteinExistence type="predicted"/>
<evidence type="ECO:0000313" key="1">
    <source>
        <dbReference type="EMBL" id="MPC25347.1"/>
    </source>
</evidence>
<dbReference type="EMBL" id="VSRR010001449">
    <property type="protein sequence ID" value="MPC25347.1"/>
    <property type="molecule type" value="Genomic_DNA"/>
</dbReference>